<keyword evidence="1" id="KW-0812">Transmembrane</keyword>
<dbReference type="Proteomes" id="UP000298325">
    <property type="component" value="Unassembled WGS sequence"/>
</dbReference>
<keyword evidence="1" id="KW-1133">Transmembrane helix</keyword>
<dbReference type="InterPro" id="IPR045584">
    <property type="entry name" value="Pilin-like"/>
</dbReference>
<protein>
    <submittedName>
        <fullName evidence="2">Prepilin-type N-terminal cleavage/methylation domain-containing protein</fullName>
    </submittedName>
</protein>
<sequence length="162" mass="16879">MKQGNKMTKASRKGFTLIELVIVIAILGILAAFALPRFADLGADSRVATLEALEGSMRSAAGIAHSLAIVGNKLDCPTNHTVEMEGETVTMRCGYPCPHPNGIGKAVDATGNYSFVGGNCSGQLGAVDVQITDAPDPANCKIRYTSARQNRQPGIALTTSGC</sequence>
<reference evidence="2 3" key="1">
    <citation type="submission" date="2019-04" db="EMBL/GenBank/DDBJ databases">
        <authorList>
            <person name="Park S."/>
            <person name="Yoon J.-H."/>
        </authorList>
    </citation>
    <scope>NUCLEOTIDE SEQUENCE [LARGE SCALE GENOMIC DNA]</scope>
    <source>
        <strain evidence="2 3">HJM-18</strain>
    </source>
</reference>
<evidence type="ECO:0000313" key="3">
    <source>
        <dbReference type="Proteomes" id="UP000298325"/>
    </source>
</evidence>
<proteinExistence type="predicted"/>
<dbReference type="SUPFAM" id="SSF54523">
    <property type="entry name" value="Pili subunits"/>
    <property type="match status" value="1"/>
</dbReference>
<dbReference type="AlphaFoldDB" id="A0A4Z1C4T2"/>
<gene>
    <name evidence="2" type="ORF">E5Q11_08330</name>
</gene>
<dbReference type="PROSITE" id="PS00409">
    <property type="entry name" value="PROKAR_NTER_METHYL"/>
    <property type="match status" value="1"/>
</dbReference>
<dbReference type="Gene3D" id="3.30.700.10">
    <property type="entry name" value="Glycoprotein, Type 4 Pilin"/>
    <property type="match status" value="1"/>
</dbReference>
<organism evidence="2 3">
    <name type="scientific">Marinobacter confluentis</name>
    <dbReference type="NCBI Taxonomy" id="1697557"/>
    <lineage>
        <taxon>Bacteria</taxon>
        <taxon>Pseudomonadati</taxon>
        <taxon>Pseudomonadota</taxon>
        <taxon>Gammaproteobacteria</taxon>
        <taxon>Pseudomonadales</taxon>
        <taxon>Marinobacteraceae</taxon>
        <taxon>Marinobacter</taxon>
    </lineage>
</organism>
<feature type="transmembrane region" description="Helical" evidence="1">
    <location>
        <begin position="20"/>
        <end position="39"/>
    </location>
</feature>
<dbReference type="NCBIfam" id="TIGR02532">
    <property type="entry name" value="IV_pilin_GFxxxE"/>
    <property type="match status" value="1"/>
</dbReference>
<evidence type="ECO:0000313" key="2">
    <source>
        <dbReference type="EMBL" id="TGN40280.1"/>
    </source>
</evidence>
<evidence type="ECO:0000256" key="1">
    <source>
        <dbReference type="SAM" id="Phobius"/>
    </source>
</evidence>
<dbReference type="InterPro" id="IPR012902">
    <property type="entry name" value="N_methyl_site"/>
</dbReference>
<dbReference type="OrthoDB" id="5825643at2"/>
<accession>A0A4Z1C4T2</accession>
<keyword evidence="3" id="KW-1185">Reference proteome</keyword>
<dbReference type="EMBL" id="SRPF01000002">
    <property type="protein sequence ID" value="TGN40280.1"/>
    <property type="molecule type" value="Genomic_DNA"/>
</dbReference>
<keyword evidence="1" id="KW-0472">Membrane</keyword>
<name>A0A4Z1C4T2_9GAMM</name>
<comment type="caution">
    <text evidence="2">The sequence shown here is derived from an EMBL/GenBank/DDBJ whole genome shotgun (WGS) entry which is preliminary data.</text>
</comment>
<dbReference type="Pfam" id="PF07963">
    <property type="entry name" value="N_methyl"/>
    <property type="match status" value="1"/>
</dbReference>